<dbReference type="GO" id="GO:0006281">
    <property type="term" value="P:DNA repair"/>
    <property type="evidence" value="ECO:0007669"/>
    <property type="project" value="UniProtKB-KW"/>
</dbReference>
<keyword evidence="9" id="KW-0408">Iron</keyword>
<evidence type="ECO:0000256" key="11">
    <source>
        <dbReference type="ARBA" id="ARBA00023204"/>
    </source>
</evidence>
<evidence type="ECO:0000256" key="7">
    <source>
        <dbReference type="ARBA" id="ARBA00022763"/>
    </source>
</evidence>
<dbReference type="SUPFAM" id="SSF52141">
    <property type="entry name" value="Uracil-DNA glycosylase-like"/>
    <property type="match status" value="1"/>
</dbReference>
<dbReference type="InterPro" id="IPR005122">
    <property type="entry name" value="Uracil-DNA_glycosylase-like"/>
</dbReference>
<dbReference type="InterPro" id="IPR036895">
    <property type="entry name" value="Uracil-DNA_glycosylase-like_sf"/>
</dbReference>
<dbReference type="EMBL" id="LSZP01000003">
    <property type="protein sequence ID" value="KXU37969.1"/>
    <property type="molecule type" value="Genomic_DNA"/>
</dbReference>
<dbReference type="InterPro" id="IPR005273">
    <property type="entry name" value="Ura-DNA_glyco_family4"/>
</dbReference>
<dbReference type="PANTHER" id="PTHR33693">
    <property type="entry name" value="TYPE-5 URACIL-DNA GLYCOSYLASE"/>
    <property type="match status" value="1"/>
</dbReference>
<evidence type="ECO:0000256" key="1">
    <source>
        <dbReference type="ARBA" id="ARBA00001400"/>
    </source>
</evidence>
<dbReference type="Gene3D" id="3.40.470.10">
    <property type="entry name" value="Uracil-DNA glycosylase-like domain"/>
    <property type="match status" value="1"/>
</dbReference>
<dbReference type="PANTHER" id="PTHR33693:SF1">
    <property type="entry name" value="TYPE-4 URACIL-DNA GLYCOSYLASE"/>
    <property type="match status" value="1"/>
</dbReference>
<gene>
    <name evidence="13" type="ORF">AXK12_01015</name>
</gene>
<keyword evidence="6" id="KW-0479">Metal-binding</keyword>
<dbReference type="AlphaFoldDB" id="A0A139STQ2"/>
<dbReference type="NCBIfam" id="TIGR00758">
    <property type="entry name" value="UDG_fam4"/>
    <property type="match status" value="1"/>
</dbReference>
<dbReference type="EC" id="3.2.2.27" evidence="3"/>
<dbReference type="InterPro" id="IPR051536">
    <property type="entry name" value="UDG_Type-4/5"/>
</dbReference>
<comment type="similarity">
    <text evidence="2">Belongs to the uracil-DNA glycosylase (UDG) superfamily. Type 4 (UDGa) family.</text>
</comment>
<evidence type="ECO:0000256" key="10">
    <source>
        <dbReference type="ARBA" id="ARBA00023014"/>
    </source>
</evidence>
<dbReference type="CDD" id="cd10030">
    <property type="entry name" value="UDG-F4_TTUDGA_SPO1dp_like"/>
    <property type="match status" value="1"/>
</dbReference>
<dbReference type="Pfam" id="PF03167">
    <property type="entry name" value="UDG"/>
    <property type="match status" value="1"/>
</dbReference>
<keyword evidence="14" id="KW-1185">Reference proteome</keyword>
<evidence type="ECO:0000256" key="3">
    <source>
        <dbReference type="ARBA" id="ARBA00012030"/>
    </source>
</evidence>
<sequence length="324" mass="35789">MRASLTALTEELRRLKSLGVREIFAPPETLERLRSALAKRKPAKPESAASLAVAHFDAAPERVTRVGATPEITTSAPGREVTPVRQTLEPVTTPVRQPKPQLIEAKFTLPAEGTKAERLAALREIVLADKTCRAQLRPGKQVVFGVGNPEAQIMFVGEAPGAEEERQGEPFVGPAGKLLTKMIQAMGLEREQVYIANIMNWRPQMPTQNAAGEQVGNRPPTPEEMAYCLPFLRAQLEIVAPQVIVALGATAARGLLGHDSFKALGELRGKWREFAACPLMVTYHPSYILRNQSNRSKRVIWEDFLKVMERAALPISEKQRGYFL</sequence>
<reference evidence="13 14" key="1">
    <citation type="submission" date="2016-02" db="EMBL/GenBank/DDBJ databases">
        <authorList>
            <person name="Wen L."/>
            <person name="He K."/>
            <person name="Yang H."/>
        </authorList>
    </citation>
    <scope>NUCLEOTIDE SEQUENCE [LARGE SCALE GENOMIC DNA]</scope>
    <source>
        <strain evidence="13 14">CV41</strain>
    </source>
</reference>
<dbReference type="SMART" id="SM00986">
    <property type="entry name" value="UDG"/>
    <property type="match status" value="1"/>
</dbReference>
<evidence type="ECO:0000259" key="12">
    <source>
        <dbReference type="SMART" id="SM00986"/>
    </source>
</evidence>
<evidence type="ECO:0000256" key="8">
    <source>
        <dbReference type="ARBA" id="ARBA00022801"/>
    </source>
</evidence>
<dbReference type="STRING" id="1548208.AXK12_01015"/>
<dbReference type="GO" id="GO:0004844">
    <property type="term" value="F:uracil DNA N-glycosylase activity"/>
    <property type="evidence" value="ECO:0007669"/>
    <property type="project" value="UniProtKB-EC"/>
</dbReference>
<dbReference type="Proteomes" id="UP000071392">
    <property type="component" value="Unassembled WGS sequence"/>
</dbReference>
<feature type="domain" description="Uracil-DNA glycosylase-like" evidence="12">
    <location>
        <begin position="144"/>
        <end position="305"/>
    </location>
</feature>
<dbReference type="GO" id="GO:0046872">
    <property type="term" value="F:metal ion binding"/>
    <property type="evidence" value="ECO:0007669"/>
    <property type="project" value="UniProtKB-KW"/>
</dbReference>
<accession>A0A139STQ2</accession>
<evidence type="ECO:0000256" key="9">
    <source>
        <dbReference type="ARBA" id="ARBA00023004"/>
    </source>
</evidence>
<keyword evidence="5" id="KW-0004">4Fe-4S</keyword>
<evidence type="ECO:0000313" key="13">
    <source>
        <dbReference type="EMBL" id="KXU37969.1"/>
    </source>
</evidence>
<evidence type="ECO:0000256" key="6">
    <source>
        <dbReference type="ARBA" id="ARBA00022723"/>
    </source>
</evidence>
<comment type="catalytic activity">
    <reaction evidence="1">
        <text>Hydrolyzes single-stranded DNA or mismatched double-stranded DNA and polynucleotides, releasing free uracil.</text>
        <dbReference type="EC" id="3.2.2.27"/>
    </reaction>
</comment>
<evidence type="ECO:0000256" key="5">
    <source>
        <dbReference type="ARBA" id="ARBA00022485"/>
    </source>
</evidence>
<keyword evidence="7" id="KW-0227">DNA damage</keyword>
<keyword evidence="11" id="KW-0234">DNA repair</keyword>
<organism evidence="13 14">
    <name type="scientific">Cephaloticoccus capnophilus</name>
    <dbReference type="NCBI Taxonomy" id="1548208"/>
    <lineage>
        <taxon>Bacteria</taxon>
        <taxon>Pseudomonadati</taxon>
        <taxon>Verrucomicrobiota</taxon>
        <taxon>Opitutia</taxon>
        <taxon>Opitutales</taxon>
        <taxon>Opitutaceae</taxon>
        <taxon>Cephaloticoccus</taxon>
    </lineage>
</organism>
<evidence type="ECO:0000313" key="14">
    <source>
        <dbReference type="Proteomes" id="UP000071392"/>
    </source>
</evidence>
<dbReference type="RefSeq" id="WP_068710800.1">
    <property type="nucleotide sequence ID" value="NZ_LSZP01000003.1"/>
</dbReference>
<proteinExistence type="inferred from homology"/>
<keyword evidence="10" id="KW-0411">Iron-sulfur</keyword>
<dbReference type="SMART" id="SM00987">
    <property type="entry name" value="UreE_C"/>
    <property type="match status" value="1"/>
</dbReference>
<comment type="caution">
    <text evidence="13">The sequence shown here is derived from an EMBL/GenBank/DDBJ whole genome shotgun (WGS) entry which is preliminary data.</text>
</comment>
<keyword evidence="8" id="KW-0378">Hydrolase</keyword>
<name>A0A139STQ2_9BACT</name>
<dbReference type="GO" id="GO:0051539">
    <property type="term" value="F:4 iron, 4 sulfur cluster binding"/>
    <property type="evidence" value="ECO:0007669"/>
    <property type="project" value="UniProtKB-KW"/>
</dbReference>
<protein>
    <recommendedName>
        <fullName evidence="4">Type-4 uracil-DNA glycosylase</fullName>
        <ecNumber evidence="3">3.2.2.27</ecNumber>
    </recommendedName>
</protein>
<dbReference type="OrthoDB" id="5290748at2"/>
<evidence type="ECO:0000256" key="2">
    <source>
        <dbReference type="ARBA" id="ARBA00006521"/>
    </source>
</evidence>
<evidence type="ECO:0000256" key="4">
    <source>
        <dbReference type="ARBA" id="ARBA00019403"/>
    </source>
</evidence>